<accession>A0A6P6AGQ6</accession>
<sequence length="510" mass="57897">MKHLIGSNPWTNSGISRVLRVLSYSTKTLSPNTSPSKARDSLHIRASRTGDPKASIVPVLNQWLEEGKPIKQSMLQTLIRQLRSFRRFKHALEVSEYMSEEMNYDISTGDMAVRLDLISKVHGVAQAEKYLDSIPVTMRTFQVYGALLNCYAHHKCLEKAEATMHNMRESGFPINVVSYNVMLNLYRNLGKHDKLDDLMQEMKEKGIKHDTFTNNIRLNAYASSSDIEGMEKFLTKMENDVEISFDWHAYVVAANAYLKARLTEKASQMLNRAEQLVTPETRRNAYEVFLTIYTNLGRKDDVYRIWILYGNLGKLRNSGYLCMISSLVKLDDLDGAEKILVEWESGYTVFDSRIPNVMIAAYCKRGFIEKAEAYISNLIERSVIKEPDAFILNSLATGYQIDGQMAKAVETMKKAILASISGWKPNIVTLAACLRFLKGENNIEVAEELLQLLRVRGYFSIDVYDKLVMNIRDRNLDESVLDQIKGDEETGRLFVEESASSHGGQIEGSS</sequence>
<dbReference type="GO" id="GO:0003729">
    <property type="term" value="F:mRNA binding"/>
    <property type="evidence" value="ECO:0007669"/>
    <property type="project" value="UniProtKB-ARBA"/>
</dbReference>
<reference evidence="8" key="1">
    <citation type="submission" date="2025-08" db="UniProtKB">
        <authorList>
            <consortium name="RefSeq"/>
        </authorList>
    </citation>
    <scope>IDENTIFICATION</scope>
    <source>
        <tissue evidence="8">Fruit stalk</tissue>
    </source>
</reference>
<keyword evidence="7" id="KW-1185">Reference proteome</keyword>
<dbReference type="FunFam" id="1.25.40.10:FF:000385">
    <property type="entry name" value="Pentatricopeptide repeat-containing protein mitochondrial"/>
    <property type="match status" value="1"/>
</dbReference>
<comment type="similarity">
    <text evidence="2">Belongs to the PPR family. P subfamily.</text>
</comment>
<evidence type="ECO:0000256" key="2">
    <source>
        <dbReference type="ARBA" id="ARBA00007626"/>
    </source>
</evidence>
<evidence type="ECO:0000313" key="7">
    <source>
        <dbReference type="Proteomes" id="UP000515121"/>
    </source>
</evidence>
<keyword evidence="3" id="KW-0677">Repeat</keyword>
<proteinExistence type="inferred from homology"/>
<dbReference type="Pfam" id="PF13041">
    <property type="entry name" value="PPR_2"/>
    <property type="match status" value="1"/>
</dbReference>
<dbReference type="KEGG" id="dzi:111309286"/>
<keyword evidence="4" id="KW-0809">Transit peptide</keyword>
<name>A0A6P6AGQ6_DURZI</name>
<comment type="subcellular location">
    <subcellularLocation>
        <location evidence="1">Mitochondrion</location>
    </subcellularLocation>
</comment>
<dbReference type="RefSeq" id="XP_022764060.1">
    <property type="nucleotide sequence ID" value="XM_022908325.1"/>
</dbReference>
<evidence type="ECO:0000256" key="3">
    <source>
        <dbReference type="ARBA" id="ARBA00022737"/>
    </source>
</evidence>
<dbReference type="InterPro" id="IPR011990">
    <property type="entry name" value="TPR-like_helical_dom_sf"/>
</dbReference>
<dbReference type="InterPro" id="IPR002885">
    <property type="entry name" value="PPR_rpt"/>
</dbReference>
<dbReference type="Proteomes" id="UP000515121">
    <property type="component" value="Unplaced"/>
</dbReference>
<dbReference type="GO" id="GO:0005739">
    <property type="term" value="C:mitochondrion"/>
    <property type="evidence" value="ECO:0007669"/>
    <property type="project" value="UniProtKB-SubCell"/>
</dbReference>
<feature type="repeat" description="PPR" evidence="6">
    <location>
        <begin position="140"/>
        <end position="174"/>
    </location>
</feature>
<dbReference type="GeneID" id="111309286"/>
<evidence type="ECO:0000256" key="5">
    <source>
        <dbReference type="ARBA" id="ARBA00023128"/>
    </source>
</evidence>
<dbReference type="OrthoDB" id="1890565at2759"/>
<evidence type="ECO:0000256" key="6">
    <source>
        <dbReference type="PROSITE-ProRule" id="PRU00708"/>
    </source>
</evidence>
<dbReference type="PANTHER" id="PTHR45717:SF10">
    <property type="entry name" value="OS10G0501000 PROTEIN"/>
    <property type="match status" value="1"/>
</dbReference>
<feature type="repeat" description="PPR" evidence="6">
    <location>
        <begin position="175"/>
        <end position="209"/>
    </location>
</feature>
<organism evidence="7 8">
    <name type="scientific">Durio zibethinus</name>
    <name type="common">Durian</name>
    <dbReference type="NCBI Taxonomy" id="66656"/>
    <lineage>
        <taxon>Eukaryota</taxon>
        <taxon>Viridiplantae</taxon>
        <taxon>Streptophyta</taxon>
        <taxon>Embryophyta</taxon>
        <taxon>Tracheophyta</taxon>
        <taxon>Spermatophyta</taxon>
        <taxon>Magnoliopsida</taxon>
        <taxon>eudicotyledons</taxon>
        <taxon>Gunneridae</taxon>
        <taxon>Pentapetalae</taxon>
        <taxon>rosids</taxon>
        <taxon>malvids</taxon>
        <taxon>Malvales</taxon>
        <taxon>Malvaceae</taxon>
        <taxon>Helicteroideae</taxon>
        <taxon>Durio</taxon>
    </lineage>
</organism>
<gene>
    <name evidence="8" type="primary">LOC111309286</name>
</gene>
<keyword evidence="5" id="KW-0496">Mitochondrion</keyword>
<dbReference type="PANTHER" id="PTHR45717">
    <property type="entry name" value="OS12G0527900 PROTEIN"/>
    <property type="match status" value="1"/>
</dbReference>
<dbReference type="Gene3D" id="1.25.40.10">
    <property type="entry name" value="Tetratricopeptide repeat domain"/>
    <property type="match status" value="2"/>
</dbReference>
<dbReference type="PROSITE" id="PS51375">
    <property type="entry name" value="PPR"/>
    <property type="match status" value="2"/>
</dbReference>
<evidence type="ECO:0000313" key="8">
    <source>
        <dbReference type="RefSeq" id="XP_022764060.1"/>
    </source>
</evidence>
<protein>
    <submittedName>
        <fullName evidence="8">Pentatricopeptide repeat-containing protein At2g20710, mitochondrial-like</fullName>
    </submittedName>
</protein>
<evidence type="ECO:0000256" key="4">
    <source>
        <dbReference type="ARBA" id="ARBA00022946"/>
    </source>
</evidence>
<dbReference type="Pfam" id="PF01535">
    <property type="entry name" value="PPR"/>
    <property type="match status" value="3"/>
</dbReference>
<dbReference type="NCBIfam" id="TIGR00756">
    <property type="entry name" value="PPR"/>
    <property type="match status" value="2"/>
</dbReference>
<dbReference type="AlphaFoldDB" id="A0A6P6AGQ6"/>
<evidence type="ECO:0000256" key="1">
    <source>
        <dbReference type="ARBA" id="ARBA00004173"/>
    </source>
</evidence>